<feature type="signal peptide" evidence="2">
    <location>
        <begin position="1"/>
        <end position="23"/>
    </location>
</feature>
<sequence>MKRRHLPALALALAAAWALPAAAQKFPQKPITLVVPFAPGGNLDVVARTLAPVLSQTLGQPVIVDNRAGAGGAIGASYVARAQPDGYTLLVSTPNALVVLPLMTKTSYQLDSFSPIGLMATTPLVIAVRGQGPYKDIDAVLSAARSKPGQVTAGHAGPGTTNHVALLQLEQAGKLSLNAVPYKGSAPALTDLLGGQIDLVVDQLTSSAAHIQSGTLRAVAVMSRERDPALPNVPTLREAGLANFEATTATGLLAPADTPQDVVNALNAALRKALNDDAVKRRLVSVGSPGQASSPDEWLATLKKEEASAAVLAKTGKLRAD</sequence>
<name>T1XCT2_VARPD</name>
<keyword evidence="2" id="KW-0732">Signal</keyword>
<feature type="chain" id="PRO_5004596152" evidence="2">
    <location>
        <begin position="24"/>
        <end position="321"/>
    </location>
</feature>
<dbReference type="Gene3D" id="3.40.190.10">
    <property type="entry name" value="Periplasmic binding protein-like II"/>
    <property type="match status" value="1"/>
</dbReference>
<dbReference type="InterPro" id="IPR005064">
    <property type="entry name" value="BUG"/>
</dbReference>
<dbReference type="RefSeq" id="WP_021007766.1">
    <property type="nucleotide sequence ID" value="NC_022247.1"/>
</dbReference>
<evidence type="ECO:0000313" key="4">
    <source>
        <dbReference type="Proteomes" id="UP000016223"/>
    </source>
</evidence>
<evidence type="ECO:0000256" key="1">
    <source>
        <dbReference type="ARBA" id="ARBA00006987"/>
    </source>
</evidence>
<proteinExistence type="inferred from homology"/>
<reference evidence="3 4" key="1">
    <citation type="submission" date="2012-10" db="EMBL/GenBank/DDBJ databases">
        <title>Genome sequence of Variovorax paradoxus B4.</title>
        <authorList>
            <person name="Schuldes J."/>
            <person name="Brandt U."/>
            <person name="Hiessl S."/>
            <person name="Wuebbeler J.H."/>
            <person name="Thuermer A."/>
            <person name="Steinbuechel A."/>
            <person name="Daniel R."/>
        </authorList>
    </citation>
    <scope>NUCLEOTIDE SEQUENCE [LARGE SCALE GENOMIC DNA]</scope>
    <source>
        <strain evidence="3 4">B4</strain>
    </source>
</reference>
<dbReference type="Proteomes" id="UP000016223">
    <property type="component" value="Chromosome 1"/>
</dbReference>
<dbReference type="InterPro" id="IPR042100">
    <property type="entry name" value="Bug_dom1"/>
</dbReference>
<dbReference type="PIRSF" id="PIRSF017082">
    <property type="entry name" value="YflP"/>
    <property type="match status" value="1"/>
</dbReference>
<comment type="similarity">
    <text evidence="1">Belongs to the UPF0065 (bug) family.</text>
</comment>
<organism evidence="3 4">
    <name type="scientific">Variovorax paradoxus B4</name>
    <dbReference type="NCBI Taxonomy" id="1246301"/>
    <lineage>
        <taxon>Bacteria</taxon>
        <taxon>Pseudomonadati</taxon>
        <taxon>Pseudomonadota</taxon>
        <taxon>Betaproteobacteria</taxon>
        <taxon>Burkholderiales</taxon>
        <taxon>Comamonadaceae</taxon>
        <taxon>Variovorax</taxon>
    </lineage>
</organism>
<dbReference type="SUPFAM" id="SSF53850">
    <property type="entry name" value="Periplasmic binding protein-like II"/>
    <property type="match status" value="1"/>
</dbReference>
<dbReference type="PATRIC" id="fig|1246301.3.peg.3245"/>
<dbReference type="PANTHER" id="PTHR42928">
    <property type="entry name" value="TRICARBOXYLATE-BINDING PROTEIN"/>
    <property type="match status" value="1"/>
</dbReference>
<accession>T1XCT2</accession>
<dbReference type="PANTHER" id="PTHR42928:SF5">
    <property type="entry name" value="BLR1237 PROTEIN"/>
    <property type="match status" value="1"/>
</dbReference>
<dbReference type="AlphaFoldDB" id="T1XCT2"/>
<dbReference type="OrthoDB" id="8678477at2"/>
<dbReference type="HOGENOM" id="CLU_045683_0_1_4"/>
<evidence type="ECO:0000313" key="3">
    <source>
        <dbReference type="EMBL" id="AGU50296.1"/>
    </source>
</evidence>
<dbReference type="EMBL" id="CP003911">
    <property type="protein sequence ID" value="AGU50296.1"/>
    <property type="molecule type" value="Genomic_DNA"/>
</dbReference>
<dbReference type="Gene3D" id="3.40.190.150">
    <property type="entry name" value="Bordetella uptake gene, domain 1"/>
    <property type="match status" value="1"/>
</dbReference>
<dbReference type="KEGG" id="vpd:VAPA_1c32090"/>
<keyword evidence="3" id="KW-0675">Receptor</keyword>
<dbReference type="Pfam" id="PF03401">
    <property type="entry name" value="TctC"/>
    <property type="match status" value="1"/>
</dbReference>
<dbReference type="CDD" id="cd07012">
    <property type="entry name" value="PBP2_Bug_TTT"/>
    <property type="match status" value="1"/>
</dbReference>
<protein>
    <submittedName>
        <fullName evidence="3">Putative Bug-like extracytoplasmic solute binding receptor, TTT family</fullName>
    </submittedName>
</protein>
<gene>
    <name evidence="3" type="ORF">VAPA_1c32090</name>
</gene>
<evidence type="ECO:0000256" key="2">
    <source>
        <dbReference type="SAM" id="SignalP"/>
    </source>
</evidence>